<dbReference type="Pfam" id="PF00270">
    <property type="entry name" value="DEAD"/>
    <property type="match status" value="1"/>
</dbReference>
<dbReference type="EMBL" id="AFYH01165669">
    <property type="status" value="NOT_ANNOTATED_CDS"/>
    <property type="molecule type" value="Genomic_DNA"/>
</dbReference>
<feature type="region of interest" description="Disordered" evidence="11">
    <location>
        <begin position="471"/>
        <end position="504"/>
    </location>
</feature>
<dbReference type="Pfam" id="PF00271">
    <property type="entry name" value="Helicase_C"/>
    <property type="match status" value="1"/>
</dbReference>
<dbReference type="Proteomes" id="UP000008672">
    <property type="component" value="Unassembled WGS sequence"/>
</dbReference>
<evidence type="ECO:0000256" key="8">
    <source>
        <dbReference type="ARBA" id="ARBA00023235"/>
    </source>
</evidence>
<dbReference type="FunFam" id="3.40.50.300:FF:000941">
    <property type="entry name" value="Werner syndrome RecQ like helicase"/>
    <property type="match status" value="1"/>
</dbReference>
<evidence type="ECO:0000259" key="14">
    <source>
        <dbReference type="PROSITE" id="PS51194"/>
    </source>
</evidence>
<reference evidence="16" key="1">
    <citation type="submission" date="2011-08" db="EMBL/GenBank/DDBJ databases">
        <title>The draft genome of Latimeria chalumnae.</title>
        <authorList>
            <person name="Di Palma F."/>
            <person name="Alfoldi J."/>
            <person name="Johnson J."/>
            <person name="Berlin A."/>
            <person name="Gnerre S."/>
            <person name="Jaffe D."/>
            <person name="MacCallum I."/>
            <person name="Young S."/>
            <person name="Walker B.J."/>
            <person name="Lander E."/>
            <person name="Lindblad-Toh K."/>
        </authorList>
    </citation>
    <scope>NUCLEOTIDE SEQUENCE [LARGE SCALE GENOMIC DNA]</scope>
    <source>
        <strain evidence="16">Wild caught</strain>
    </source>
</reference>
<evidence type="ECO:0000313" key="15">
    <source>
        <dbReference type="Ensembl" id="ENSLACP00000001756.1"/>
    </source>
</evidence>
<dbReference type="InterPro" id="IPR001650">
    <property type="entry name" value="Helicase_C-like"/>
</dbReference>
<comment type="similarity">
    <text evidence="2">Belongs to the helicase family. RecQ subfamily.</text>
</comment>
<feature type="compositionally biased region" description="Low complexity" evidence="11">
    <location>
        <begin position="1332"/>
        <end position="1342"/>
    </location>
</feature>
<feature type="domain" description="Helicase ATP-binding" evidence="13">
    <location>
        <begin position="535"/>
        <end position="696"/>
    </location>
</feature>
<dbReference type="InterPro" id="IPR029491">
    <property type="entry name" value="Helicase_HTH"/>
</dbReference>
<reference evidence="15" key="2">
    <citation type="submission" date="2025-08" db="UniProtKB">
        <authorList>
            <consortium name="Ensembl"/>
        </authorList>
    </citation>
    <scope>IDENTIFICATION</scope>
</reference>
<dbReference type="SUPFAM" id="SSF47819">
    <property type="entry name" value="HRDC-like"/>
    <property type="match status" value="1"/>
</dbReference>
<evidence type="ECO:0000259" key="12">
    <source>
        <dbReference type="PROSITE" id="PS50967"/>
    </source>
</evidence>
<dbReference type="GO" id="GO:0043138">
    <property type="term" value="F:3'-5' DNA helicase activity"/>
    <property type="evidence" value="ECO:0007669"/>
    <property type="project" value="UniProtKB-EC"/>
</dbReference>
<feature type="region of interest" description="Disordered" evidence="11">
    <location>
        <begin position="1"/>
        <end position="24"/>
    </location>
</feature>
<dbReference type="Bgee" id="ENSLACG00000001569">
    <property type="expression patterns" value="Expressed in post-anal tail muscle and 1 other cell type or tissue"/>
</dbReference>
<evidence type="ECO:0000256" key="6">
    <source>
        <dbReference type="ARBA" id="ARBA00022840"/>
    </source>
</evidence>
<dbReference type="GO" id="GO:0005654">
    <property type="term" value="C:nucleoplasm"/>
    <property type="evidence" value="ECO:0007669"/>
    <property type="project" value="TreeGrafter"/>
</dbReference>
<dbReference type="SUPFAM" id="SSF46785">
    <property type="entry name" value="Winged helix' DNA-binding domain"/>
    <property type="match status" value="1"/>
</dbReference>
<keyword evidence="16" id="KW-1185">Reference proteome</keyword>
<dbReference type="Gene3D" id="3.40.50.300">
    <property type="entry name" value="P-loop containing nucleotide triphosphate hydrolases"/>
    <property type="match status" value="2"/>
</dbReference>
<evidence type="ECO:0000256" key="7">
    <source>
        <dbReference type="ARBA" id="ARBA00023125"/>
    </source>
</evidence>
<dbReference type="GO" id="GO:0008408">
    <property type="term" value="F:3'-5' exonuclease activity"/>
    <property type="evidence" value="ECO:0007669"/>
    <property type="project" value="InterPro"/>
</dbReference>
<feature type="region of interest" description="Disordered" evidence="11">
    <location>
        <begin position="1425"/>
        <end position="1469"/>
    </location>
</feature>
<dbReference type="InterPro" id="IPR032284">
    <property type="entry name" value="RecQ_Zn-bd"/>
</dbReference>
<dbReference type="eggNOG" id="KOG4373">
    <property type="taxonomic scope" value="Eukaryota"/>
</dbReference>
<evidence type="ECO:0000256" key="9">
    <source>
        <dbReference type="ARBA" id="ARBA00034617"/>
    </source>
</evidence>
<evidence type="ECO:0000256" key="11">
    <source>
        <dbReference type="SAM" id="MobiDB-lite"/>
    </source>
</evidence>
<sequence>GKMASQRELPGWMAGGNDGEAGEHDQKSWIKKNAAENSLPLLEFKGSIIYSYEANDCSFLSEDIRRTSLEEGSAVGFDIEWPPTFSKGKVGKVAVIQLCPSEKKCYLFHVSSMSMFPLRLRRSCSSQSMKWCGGGIEKGIIADQWELLYSKSTAEIKIRHAIFMSNKLVLQLKCCEKWSLDGLVKHLFMHRLFKENSVRCSNWNEFPLDEDQKMYAATDAYVGLLIYQKLITMEFSHNSTPNLKRVKQQVQLPSDIKKKLSTISCEMEDLANEVPDTFDCLNSNMQRAASILNEISEKLCALRSLLLNVIPEGEAENPDEKAQNSEYYACSHSLSDLNESVADLFSGEKAAGVNAKCSAKEAGGFERSPADNVGRGCMMSLDITEFELQMLERQAMEEKLDEAAFINSKEAHSRTWGRFFFFFLSLKEALNSVDEGADLSYVIESDEELESEMLKSSEELDRDIASEAQPIVGTRRISQTEHNRSLEDDEDEEGIEEEEEEWDWSIPEPNSKHIRCLKKYFGHPNFKPVQWKVVYSVLQERRDNLVVMATGYGKSLCYQFPPVYTRGIGIVISPLISLMEDQVLQLKIANIPACFLGSAQFQNVLQEDSKFYYKSVIYVKKIYCSSCISFSPGISLIAVDEAHCISEWGHDFRSSYRTLGSLKRMLPNVPIVALTATASPSIRQDIVRSLGLKNPQITCTSFDRPNLYLDVSRKTGNMSRDLQQFLVKKKAFTFEFEGPTIIYCPSRKATEQVAAELCKLGIVCDTYHAGMGIKARREVHHRFMRDEIQCIVATVAFGMGINKPDIRKVIHYGAPKEMESYYQEIGRAGRDGLPSTCHVVWTPADMNINRHLLNEIHSTKFREYKLKMMAKMEKYLTSNSCRRKIILSHFEDKQLRKASSGIMGTEKCCDKCRSSLQYNLSLLQDFAGKKYCILTELSCGSAAMGIFCFVLFCVFFFNTQRLPDRFRAHRLFGTGKNRPESWWKALARQLITEGFLKESSGTNKFATSCNLSEKGRTWLNKASKESCQTLLLQPSEVLCSRGYTVPSGLTTINQDKSIIPKKKKKNTCPCPKRQFRERFAHEENVKIPSASRKSLVRQSQSRSPAKAIPAQSLQPPVSPRELELQGVLYGKLVAARQKLATARDIPPAVLATNKILLDLAKLRPTTMLNLKRIDGVSEAKSSMLAPLLDIVQEFAQINKLEVDKFSSLDSNAEQKLAFQKKSVCSTLEDSVHITYSVFQEQNMTLRKVANNRCLPTAVVGTHLCQALKAGYPVDTERAGLTPQIQKMITDVIRNPPINSDLSQLKAIRELIPPDVQPYLINMTVTLLEKNSDSQQSAAQCSSGPETRPVHPGQAQSSRELPKTKVETAEDDQLTWIEAEATPVKKSEALSKQPVASAHRAPSQQTSISLTSWNQNALDADMEDLFSDSQSQNMSQSSKRKLPEWFEAPQRIGSSTVTNKKSKKGKGLFS</sequence>
<feature type="domain" description="Helicase C-terminal" evidence="14">
    <location>
        <begin position="721"/>
        <end position="872"/>
    </location>
</feature>
<dbReference type="GO" id="GO:0000724">
    <property type="term" value="P:double-strand break repair via homologous recombination"/>
    <property type="evidence" value="ECO:0007669"/>
    <property type="project" value="TreeGrafter"/>
</dbReference>
<dbReference type="PROSITE" id="PS50967">
    <property type="entry name" value="HRDC"/>
    <property type="match status" value="1"/>
</dbReference>
<keyword evidence="4" id="KW-0378">Hydrolase</keyword>
<dbReference type="EMBL" id="AFYH01165677">
    <property type="status" value="NOT_ANNOTATED_CDS"/>
    <property type="molecule type" value="Genomic_DNA"/>
</dbReference>
<dbReference type="InterPro" id="IPR044876">
    <property type="entry name" value="HRDC_dom_sf"/>
</dbReference>
<dbReference type="Gene3D" id="1.10.150.80">
    <property type="entry name" value="HRDC domain"/>
    <property type="match status" value="1"/>
</dbReference>
<dbReference type="PANTHER" id="PTHR13710:SF120">
    <property type="entry name" value="BIFUNCTIONAL 3'-5' EXONUCLEASE_ATP-DEPENDENT HELICASE WRN"/>
    <property type="match status" value="1"/>
</dbReference>
<feature type="compositionally biased region" description="Low complexity" evidence="11">
    <location>
        <begin position="1426"/>
        <end position="1436"/>
    </location>
</feature>
<dbReference type="FunFam" id="3.40.50.300:FF:001023">
    <property type="entry name" value="Werner syndrome RecQ like helicase"/>
    <property type="match status" value="1"/>
</dbReference>
<dbReference type="FunFam" id="1.10.150.80:FF:000005">
    <property type="entry name" value="Werner syndrome ATP-dependent helicase homolog"/>
    <property type="match status" value="1"/>
</dbReference>
<dbReference type="InterPro" id="IPR036388">
    <property type="entry name" value="WH-like_DNA-bd_sf"/>
</dbReference>
<dbReference type="Pfam" id="PF16124">
    <property type="entry name" value="RecQ_Zn_bind"/>
    <property type="match status" value="1"/>
</dbReference>
<dbReference type="InterPro" id="IPR027417">
    <property type="entry name" value="P-loop_NTPase"/>
</dbReference>
<dbReference type="PANTHER" id="PTHR13710">
    <property type="entry name" value="DNA HELICASE RECQ FAMILY MEMBER"/>
    <property type="match status" value="1"/>
</dbReference>
<dbReference type="FunCoup" id="H2ZWI5">
    <property type="interactions" value="2024"/>
</dbReference>
<dbReference type="eggNOG" id="KOG0351">
    <property type="taxonomic scope" value="Eukaryota"/>
</dbReference>
<protein>
    <recommendedName>
        <fullName evidence="10">DNA 3'-5' helicase</fullName>
        <ecNumber evidence="10">5.6.2.4</ecNumber>
    </recommendedName>
</protein>
<dbReference type="EMBL" id="AFYH01165668">
    <property type="status" value="NOT_ANNOTATED_CDS"/>
    <property type="molecule type" value="Genomic_DNA"/>
</dbReference>
<reference evidence="15" key="3">
    <citation type="submission" date="2025-09" db="UniProtKB">
        <authorList>
            <consortium name="Ensembl"/>
        </authorList>
    </citation>
    <scope>IDENTIFICATION</scope>
</reference>
<dbReference type="EMBL" id="AFYH01165675">
    <property type="status" value="NOT_ANNOTATED_CDS"/>
    <property type="molecule type" value="Genomic_DNA"/>
</dbReference>
<dbReference type="GO" id="GO:0005737">
    <property type="term" value="C:cytoplasm"/>
    <property type="evidence" value="ECO:0007669"/>
    <property type="project" value="TreeGrafter"/>
</dbReference>
<dbReference type="Pfam" id="PF14493">
    <property type="entry name" value="HTH_40"/>
    <property type="match status" value="1"/>
</dbReference>
<dbReference type="Gene3D" id="1.10.10.10">
    <property type="entry name" value="Winged helix-like DNA-binding domain superfamily/Winged helix DNA-binding domain"/>
    <property type="match status" value="1"/>
</dbReference>
<dbReference type="InParanoid" id="H2ZWI5"/>
<dbReference type="OMA" id="TYLIHMV"/>
<dbReference type="PROSITE" id="PS51194">
    <property type="entry name" value="HELICASE_CTER"/>
    <property type="match status" value="1"/>
</dbReference>
<dbReference type="SMART" id="SM00487">
    <property type="entry name" value="DEXDc"/>
    <property type="match status" value="1"/>
</dbReference>
<dbReference type="EC" id="5.6.2.4" evidence="10"/>
<evidence type="ECO:0000313" key="16">
    <source>
        <dbReference type="Proteomes" id="UP000008672"/>
    </source>
</evidence>
<dbReference type="STRING" id="7897.ENSLACP00000001756"/>
<evidence type="ECO:0000256" key="2">
    <source>
        <dbReference type="ARBA" id="ARBA00005446"/>
    </source>
</evidence>
<accession>H2ZWI5</accession>
<evidence type="ECO:0000256" key="5">
    <source>
        <dbReference type="ARBA" id="ARBA00022806"/>
    </source>
</evidence>
<organism evidence="15 16">
    <name type="scientific">Latimeria chalumnae</name>
    <name type="common">Coelacanth</name>
    <dbReference type="NCBI Taxonomy" id="7897"/>
    <lineage>
        <taxon>Eukaryota</taxon>
        <taxon>Metazoa</taxon>
        <taxon>Chordata</taxon>
        <taxon>Craniata</taxon>
        <taxon>Vertebrata</taxon>
        <taxon>Euteleostomi</taxon>
        <taxon>Coelacanthiformes</taxon>
        <taxon>Coelacanthidae</taxon>
        <taxon>Latimeria</taxon>
    </lineage>
</organism>
<dbReference type="InterPro" id="IPR014001">
    <property type="entry name" value="Helicase_ATP-bd"/>
</dbReference>
<dbReference type="HOGENOM" id="CLU_001103_11_1_1"/>
<dbReference type="InterPro" id="IPR018982">
    <property type="entry name" value="RQC_domain"/>
</dbReference>
<feature type="domain" description="HRDC" evidence="12">
    <location>
        <begin position="1122"/>
        <end position="1201"/>
    </location>
</feature>
<dbReference type="InterPro" id="IPR011545">
    <property type="entry name" value="DEAD/DEAH_box_helicase_dom"/>
</dbReference>
<feature type="region of interest" description="Disordered" evidence="11">
    <location>
        <begin position="1090"/>
        <end position="1116"/>
    </location>
</feature>
<feature type="compositionally biased region" description="Basic residues" evidence="11">
    <location>
        <begin position="1459"/>
        <end position="1469"/>
    </location>
</feature>
<evidence type="ECO:0000256" key="3">
    <source>
        <dbReference type="ARBA" id="ARBA00022741"/>
    </source>
</evidence>
<evidence type="ECO:0000256" key="1">
    <source>
        <dbReference type="ARBA" id="ARBA00001947"/>
    </source>
</evidence>
<dbReference type="GO" id="GO:0005694">
    <property type="term" value="C:chromosome"/>
    <property type="evidence" value="ECO:0007669"/>
    <property type="project" value="TreeGrafter"/>
</dbReference>
<dbReference type="Pfam" id="PF01612">
    <property type="entry name" value="DNA_pol_A_exo1"/>
    <property type="match status" value="1"/>
</dbReference>
<keyword evidence="8" id="KW-0413">Isomerase</keyword>
<dbReference type="EMBL" id="AFYH01165672">
    <property type="status" value="NOT_ANNOTATED_CDS"/>
    <property type="molecule type" value="Genomic_DNA"/>
</dbReference>
<feature type="region of interest" description="Disordered" evidence="11">
    <location>
        <begin position="1330"/>
        <end position="1370"/>
    </location>
</feature>
<dbReference type="Ensembl" id="ENSLACT00000001769.1">
    <property type="protein sequence ID" value="ENSLACP00000001756.1"/>
    <property type="gene ID" value="ENSLACG00000001569.1"/>
</dbReference>
<dbReference type="SMART" id="SM00490">
    <property type="entry name" value="HELICc"/>
    <property type="match status" value="1"/>
</dbReference>
<dbReference type="EMBL" id="AFYH01165671">
    <property type="status" value="NOT_ANNOTATED_CDS"/>
    <property type="molecule type" value="Genomic_DNA"/>
</dbReference>
<feature type="region of interest" description="Disordered" evidence="11">
    <location>
        <begin position="1384"/>
        <end position="1407"/>
    </location>
</feature>
<dbReference type="InterPro" id="IPR010997">
    <property type="entry name" value="HRDC-like_sf"/>
</dbReference>
<evidence type="ECO:0000256" key="4">
    <source>
        <dbReference type="ARBA" id="ARBA00022801"/>
    </source>
</evidence>
<proteinExistence type="inferred from homology"/>
<keyword evidence="7" id="KW-0238">DNA-binding</keyword>
<dbReference type="GO" id="GO:0009378">
    <property type="term" value="F:four-way junction helicase activity"/>
    <property type="evidence" value="ECO:0007669"/>
    <property type="project" value="TreeGrafter"/>
</dbReference>
<dbReference type="GO" id="GO:0005524">
    <property type="term" value="F:ATP binding"/>
    <property type="evidence" value="ECO:0007669"/>
    <property type="project" value="UniProtKB-KW"/>
</dbReference>
<dbReference type="Pfam" id="PF09382">
    <property type="entry name" value="RQC"/>
    <property type="match status" value="1"/>
</dbReference>
<dbReference type="InterPro" id="IPR012337">
    <property type="entry name" value="RNaseH-like_sf"/>
</dbReference>
<dbReference type="EMBL" id="AFYH01165673">
    <property type="status" value="NOT_ANNOTATED_CDS"/>
    <property type="molecule type" value="Genomic_DNA"/>
</dbReference>
<dbReference type="GO" id="GO:0000723">
    <property type="term" value="P:telomere maintenance"/>
    <property type="evidence" value="ECO:0007669"/>
    <property type="project" value="TreeGrafter"/>
</dbReference>
<comment type="catalytic activity">
    <reaction evidence="9">
        <text>Couples ATP hydrolysis with the unwinding of duplex DNA by translocating in the 3'-5' direction.</text>
        <dbReference type="EC" id="5.6.2.4"/>
    </reaction>
</comment>
<dbReference type="InterPro" id="IPR036397">
    <property type="entry name" value="RNaseH_sf"/>
</dbReference>
<dbReference type="SMART" id="SM00474">
    <property type="entry name" value="35EXOc"/>
    <property type="match status" value="1"/>
</dbReference>
<dbReference type="CDD" id="cd18794">
    <property type="entry name" value="SF2_C_RecQ"/>
    <property type="match status" value="1"/>
</dbReference>
<dbReference type="EMBL" id="AFYH01165676">
    <property type="status" value="NOT_ANNOTATED_CDS"/>
    <property type="molecule type" value="Genomic_DNA"/>
</dbReference>
<dbReference type="NCBIfam" id="TIGR00614">
    <property type="entry name" value="recQ_fam"/>
    <property type="match status" value="1"/>
</dbReference>
<comment type="cofactor">
    <cofactor evidence="1">
        <name>Zn(2+)</name>
        <dbReference type="ChEBI" id="CHEBI:29105"/>
    </cofactor>
</comment>
<dbReference type="InterPro" id="IPR036390">
    <property type="entry name" value="WH_DNA-bd_sf"/>
</dbReference>
<dbReference type="InterPro" id="IPR002562">
    <property type="entry name" value="3'-5'_exonuclease_dom"/>
</dbReference>
<keyword evidence="5" id="KW-0347">Helicase</keyword>
<keyword evidence="6" id="KW-0067">ATP-binding</keyword>
<dbReference type="PROSITE" id="PS51192">
    <property type="entry name" value="HELICASE_ATP_BIND_1"/>
    <property type="match status" value="1"/>
</dbReference>
<dbReference type="SMART" id="SM00341">
    <property type="entry name" value="HRDC"/>
    <property type="match status" value="1"/>
</dbReference>
<dbReference type="CDD" id="cd06141">
    <property type="entry name" value="WRN_exo"/>
    <property type="match status" value="1"/>
</dbReference>
<dbReference type="GeneTree" id="ENSGT00940000159168"/>
<dbReference type="EMBL" id="AFYH01165674">
    <property type="status" value="NOT_ANNOTATED_CDS"/>
    <property type="molecule type" value="Genomic_DNA"/>
</dbReference>
<dbReference type="InterPro" id="IPR004589">
    <property type="entry name" value="DNA_helicase_ATP-dep_RecQ"/>
</dbReference>
<evidence type="ECO:0000259" key="13">
    <source>
        <dbReference type="PROSITE" id="PS51192"/>
    </source>
</evidence>
<dbReference type="InterPro" id="IPR002121">
    <property type="entry name" value="HRDC_dom"/>
</dbReference>
<name>H2ZWI5_LATCH</name>
<dbReference type="Pfam" id="PF00570">
    <property type="entry name" value="HRDC"/>
    <property type="match status" value="1"/>
</dbReference>
<dbReference type="Gene3D" id="3.30.420.10">
    <property type="entry name" value="Ribonuclease H-like superfamily/Ribonuclease H"/>
    <property type="match status" value="1"/>
</dbReference>
<keyword evidence="3" id="KW-0547">Nucleotide-binding</keyword>
<dbReference type="SUPFAM" id="SSF52540">
    <property type="entry name" value="P-loop containing nucleoside triphosphate hydrolases"/>
    <property type="match status" value="1"/>
</dbReference>
<evidence type="ECO:0000256" key="10">
    <source>
        <dbReference type="ARBA" id="ARBA00034808"/>
    </source>
</evidence>
<dbReference type="EMBL" id="AFYH01165670">
    <property type="status" value="NOT_ANNOTATED_CDS"/>
    <property type="molecule type" value="Genomic_DNA"/>
</dbReference>
<dbReference type="SUPFAM" id="SSF53098">
    <property type="entry name" value="Ribonuclease H-like"/>
    <property type="match status" value="1"/>
</dbReference>
<dbReference type="GO" id="GO:0006260">
    <property type="term" value="P:DNA replication"/>
    <property type="evidence" value="ECO:0007669"/>
    <property type="project" value="InterPro"/>
</dbReference>
<feature type="compositionally biased region" description="Acidic residues" evidence="11">
    <location>
        <begin position="487"/>
        <end position="503"/>
    </location>
</feature>
<dbReference type="GO" id="GO:0003677">
    <property type="term" value="F:DNA binding"/>
    <property type="evidence" value="ECO:0007669"/>
    <property type="project" value="UniProtKB-KW"/>
</dbReference>